<feature type="domain" description="Outer membrane channel protein CpnT-like N-terminal" evidence="2">
    <location>
        <begin position="15"/>
        <end position="142"/>
    </location>
</feature>
<name>A0ABU6CF41_9ACTN</name>
<feature type="compositionally biased region" description="Gly residues" evidence="1">
    <location>
        <begin position="331"/>
        <end position="353"/>
    </location>
</feature>
<gene>
    <name evidence="3" type="ORF">OKJ48_24290</name>
</gene>
<organism evidence="3 4">
    <name type="scientific">Streptomyces kunmingensis</name>
    <dbReference type="NCBI Taxonomy" id="68225"/>
    <lineage>
        <taxon>Bacteria</taxon>
        <taxon>Bacillati</taxon>
        <taxon>Actinomycetota</taxon>
        <taxon>Actinomycetes</taxon>
        <taxon>Kitasatosporales</taxon>
        <taxon>Streptomycetaceae</taxon>
        <taxon>Streptomyces</taxon>
    </lineage>
</organism>
<comment type="caution">
    <text evidence="3">The sequence shown here is derived from an EMBL/GenBank/DDBJ whole genome shotgun (WGS) entry which is preliminary data.</text>
</comment>
<evidence type="ECO:0000256" key="1">
    <source>
        <dbReference type="SAM" id="MobiDB-lite"/>
    </source>
</evidence>
<protein>
    <submittedName>
        <fullName evidence="3">YwqJ-related putative deaminase</fullName>
    </submittedName>
</protein>
<keyword evidence="4" id="KW-1185">Reference proteome</keyword>
<dbReference type="EMBL" id="JAOZYB010000224">
    <property type="protein sequence ID" value="MEB3963338.1"/>
    <property type="molecule type" value="Genomic_DNA"/>
</dbReference>
<accession>A0ABU6CF41</accession>
<sequence>MGIVLPDIVDQALDLVGIDWPNVDEDDYTEMADSLREFAEKFEGHGGDAHKAFTRILSSSEGWAVDSMEKHWSYVKTSHLEKIPDVARTFAFVCDRIAEIIIAMKTKATVELGVLAGTIVAELAASGVTLGISAAAAAAEIVLMRQIVKRLVKEAIEEILAEIAARLAEPVTAKLEELAIDTALDLLEGAFDPNGTGHGGPDGMNLASAGGAGGGGGAGKRTLIDHVEFEDGAGKVSLHGVDLGGKAHVHLGKAKGAFGRTKGRDGFTATFDHALEKALDAATKSVTRTAKHVTDEIPQRVKAASRHQKSTDHKIGTRTDGIDVTKVDASGGAGGGGGGGGGNGGGGGRGSGDGPRRMDPQPGWHGRSAGQMRHYRRDAMHVDHLDPETQRRVLVDEARNLADDAQKASNGPDGQPVLGRARIKQGCAGALMHDGVLTGHSSVTKLKKANPQSPEPQQQLNTHPALQSVLDDVKRQAESEGDVVGTGHGQCTEVALISDRLHAISERDGVEIRSAEDIRRVMDGAQVHTRQIGDMNPNRPGYLSHGDYKKPCPSCERMLPLVNVTAV</sequence>
<dbReference type="RefSeq" id="WP_324771075.1">
    <property type="nucleotide sequence ID" value="NZ_BAAATS010000006.1"/>
</dbReference>
<dbReference type="Pfam" id="PF25547">
    <property type="entry name" value="WXG100_2"/>
    <property type="match status" value="1"/>
</dbReference>
<dbReference type="Proteomes" id="UP001352223">
    <property type="component" value="Unassembled WGS sequence"/>
</dbReference>
<feature type="region of interest" description="Disordered" evidence="1">
    <location>
        <begin position="299"/>
        <end position="318"/>
    </location>
</feature>
<reference evidence="3 4" key="1">
    <citation type="submission" date="2022-10" db="EMBL/GenBank/DDBJ databases">
        <authorList>
            <person name="Xie J."/>
            <person name="Shen N."/>
        </authorList>
    </citation>
    <scope>NUCLEOTIDE SEQUENCE [LARGE SCALE GENOMIC DNA]</scope>
    <source>
        <strain evidence="3 4">DSM 41681</strain>
    </source>
</reference>
<dbReference type="InterPro" id="IPR025968">
    <property type="entry name" value="YwqJ_deaminase"/>
</dbReference>
<dbReference type="Pfam" id="PF14431">
    <property type="entry name" value="YwqJ-deaminase"/>
    <property type="match status" value="1"/>
</dbReference>
<feature type="region of interest" description="Disordered" evidence="1">
    <location>
        <begin position="324"/>
        <end position="370"/>
    </location>
</feature>
<feature type="compositionally biased region" description="Basic and acidic residues" evidence="1">
    <location>
        <begin position="309"/>
        <end position="318"/>
    </location>
</feature>
<dbReference type="InterPro" id="IPR057746">
    <property type="entry name" value="CpnT-like_N"/>
</dbReference>
<evidence type="ECO:0000313" key="3">
    <source>
        <dbReference type="EMBL" id="MEB3963338.1"/>
    </source>
</evidence>
<evidence type="ECO:0000259" key="2">
    <source>
        <dbReference type="Pfam" id="PF25547"/>
    </source>
</evidence>
<proteinExistence type="predicted"/>
<evidence type="ECO:0000313" key="4">
    <source>
        <dbReference type="Proteomes" id="UP001352223"/>
    </source>
</evidence>